<sequence length="125" mass="13474">MLGALKDNLASRAAKSMLAGRIERYGQLTELRIRSKEKMLLVQVMLTGEADEIIIVVDRYRIMPAEGGKIAIVIEAITASREWLQLVLEDFVVGQAIPIPAVAAMALGKPDAAAPISSSTSERPS</sequence>
<organism evidence="1 2">
    <name type="scientific">Luteolibacter soli</name>
    <dbReference type="NCBI Taxonomy" id="3135280"/>
    <lineage>
        <taxon>Bacteria</taxon>
        <taxon>Pseudomonadati</taxon>
        <taxon>Verrucomicrobiota</taxon>
        <taxon>Verrucomicrobiia</taxon>
        <taxon>Verrucomicrobiales</taxon>
        <taxon>Verrucomicrobiaceae</taxon>
        <taxon>Luteolibacter</taxon>
    </lineage>
</organism>
<accession>A0ABU9AP49</accession>
<keyword evidence="2" id="KW-1185">Reference proteome</keyword>
<comment type="caution">
    <text evidence="1">The sequence shown here is derived from an EMBL/GenBank/DDBJ whole genome shotgun (WGS) entry which is preliminary data.</text>
</comment>
<reference evidence="1 2" key="1">
    <citation type="submission" date="2024-04" db="EMBL/GenBank/DDBJ databases">
        <title>Luteolibacter sp. isolated from soil.</title>
        <authorList>
            <person name="An J."/>
        </authorList>
    </citation>
    <scope>NUCLEOTIDE SEQUENCE [LARGE SCALE GENOMIC DNA]</scope>
    <source>
        <strain evidence="1 2">Y139</strain>
    </source>
</reference>
<evidence type="ECO:0000313" key="2">
    <source>
        <dbReference type="Proteomes" id="UP001371305"/>
    </source>
</evidence>
<gene>
    <name evidence="1" type="ORF">WKV53_02225</name>
</gene>
<evidence type="ECO:0000313" key="1">
    <source>
        <dbReference type="EMBL" id="MEK7949293.1"/>
    </source>
</evidence>
<dbReference type="RefSeq" id="WP_341402711.1">
    <property type="nucleotide sequence ID" value="NZ_JBBUKT010000001.1"/>
</dbReference>
<name>A0ABU9AP49_9BACT</name>
<proteinExistence type="predicted"/>
<dbReference type="EMBL" id="JBBUKT010000001">
    <property type="protein sequence ID" value="MEK7949293.1"/>
    <property type="molecule type" value="Genomic_DNA"/>
</dbReference>
<protein>
    <submittedName>
        <fullName evidence="1">Uncharacterized protein</fullName>
    </submittedName>
</protein>
<dbReference type="Proteomes" id="UP001371305">
    <property type="component" value="Unassembled WGS sequence"/>
</dbReference>